<protein>
    <submittedName>
        <fullName evidence="2">Glycosyltransferase family 2 protein</fullName>
    </submittedName>
</protein>
<dbReference type="InterPro" id="IPR001173">
    <property type="entry name" value="Glyco_trans_2-like"/>
</dbReference>
<dbReference type="PANTHER" id="PTHR43179">
    <property type="entry name" value="RHAMNOSYLTRANSFERASE WBBL"/>
    <property type="match status" value="1"/>
</dbReference>
<dbReference type="RefSeq" id="WP_337679850.1">
    <property type="nucleotide sequence ID" value="NZ_JBBFKB010000025.1"/>
</dbReference>
<sequence>MNVRLKRARELAGYAVQLTKDEGLPTMLKRGAGFVKRRCFGKRARYLPAKKVLEAQRAEMADKTAADCGLPTISILTPLYNTPEKYLREFLDSFVNQTAPNGQLCLADASDAEHADVKRIVEEYQTKNQRIVYKKIENKGIAANTNAAAELATGEYLALADHDDILAPHAMYTMGKAILQLRAQGEPDGFLYSDEALFSKSIQRPMVAHFKPDYAPDYLLCCNYICHLAVFQKALWDEIGGERPECDGSQDHDLFLRLVEKTGGAAHVPQVLYYWRVHAGSTSGGTDAKPYVAAAAKKALADHLARTGRTGTVEDGLFPSTYRVKWDIVGDPKVSILIPNKDHTDDLEKCLHSIWTKTSWENFEVIVIENNSTEPATFTYYKEARQRYDGLQVVNYPQKGFNFSGINNFGRQYASGDYLLLLNNDVEVRNADWLTELLRQCAHPGGAAICGAELLYPDETLQHAGVVTGLGGYAGHSHKYRKAGGSGYMFRAATVQDFSAVTGACLLVKTSVWDEVGGLDEAFAVAFNDVDFCLRVRDAGYRIAWTPYAQLTHYESKSRGGDEKDPVKARRFAAEQQRLYAVHGKANILHDPYYNPNLTMDREDFSESNDLRGLKEGRITVQWRGDASPSQAH</sequence>
<dbReference type="EMBL" id="JBBFKC010000010">
    <property type="protein sequence ID" value="MEJ3691680.1"/>
    <property type="molecule type" value="Genomic_DNA"/>
</dbReference>
<dbReference type="AlphaFoldDB" id="A0AB35XYA3"/>
<feature type="domain" description="Glycosyltransferase 2-like" evidence="1">
    <location>
        <begin position="335"/>
        <end position="459"/>
    </location>
</feature>
<dbReference type="SUPFAM" id="SSF53448">
    <property type="entry name" value="Nucleotide-diphospho-sugar transferases"/>
    <property type="match status" value="2"/>
</dbReference>
<dbReference type="Gene3D" id="3.90.550.10">
    <property type="entry name" value="Spore Coat Polysaccharide Biosynthesis Protein SpsA, Chain A"/>
    <property type="match status" value="2"/>
</dbReference>
<dbReference type="CDD" id="cd04186">
    <property type="entry name" value="GT_2_like_c"/>
    <property type="match status" value="1"/>
</dbReference>
<feature type="domain" description="Glycosyltransferase 2-like" evidence="1">
    <location>
        <begin position="74"/>
        <end position="226"/>
    </location>
</feature>
<gene>
    <name evidence="2" type="ORF">WF787_10740</name>
</gene>
<dbReference type="PANTHER" id="PTHR43179:SF7">
    <property type="entry name" value="RHAMNOSYLTRANSFERASE WBBL"/>
    <property type="match status" value="1"/>
</dbReference>
<accession>A0AB35XYA3</accession>
<dbReference type="InterPro" id="IPR029044">
    <property type="entry name" value="Nucleotide-diphossugar_trans"/>
</dbReference>
<evidence type="ECO:0000259" key="1">
    <source>
        <dbReference type="Pfam" id="PF00535"/>
    </source>
</evidence>
<dbReference type="CDD" id="cd04184">
    <property type="entry name" value="GT2_RfbC_Mx_like"/>
    <property type="match status" value="1"/>
</dbReference>
<dbReference type="Pfam" id="PF00535">
    <property type="entry name" value="Glycos_transf_2"/>
    <property type="match status" value="2"/>
</dbReference>
<organism evidence="2 3">
    <name type="scientific">Faecalibacterium taiwanense</name>
    <dbReference type="NCBI Taxonomy" id="3030638"/>
    <lineage>
        <taxon>Bacteria</taxon>
        <taxon>Bacillati</taxon>
        <taxon>Bacillota</taxon>
        <taxon>Clostridia</taxon>
        <taxon>Eubacteriales</taxon>
        <taxon>Oscillospiraceae</taxon>
        <taxon>Faecalibacterium</taxon>
    </lineage>
</organism>
<keyword evidence="3" id="KW-1185">Reference proteome</keyword>
<proteinExistence type="predicted"/>
<reference evidence="2 3" key="1">
    <citation type="submission" date="2024-03" db="EMBL/GenBank/DDBJ databases">
        <authorList>
            <person name="Plomp N."/>
            <person name="Harmsen H.J."/>
        </authorList>
    </citation>
    <scope>NUCLEOTIDE SEQUENCE [LARGE SCALE GENOMIC DNA]</scope>
    <source>
        <strain evidence="2 3">HTF-76H</strain>
    </source>
</reference>
<dbReference type="Proteomes" id="UP001379600">
    <property type="component" value="Unassembled WGS sequence"/>
</dbReference>
<comment type="caution">
    <text evidence="2">The sequence shown here is derived from an EMBL/GenBank/DDBJ whole genome shotgun (WGS) entry which is preliminary data.</text>
</comment>
<evidence type="ECO:0000313" key="2">
    <source>
        <dbReference type="EMBL" id="MEJ3691680.1"/>
    </source>
</evidence>
<name>A0AB35XYA3_9FIRM</name>
<evidence type="ECO:0000313" key="3">
    <source>
        <dbReference type="Proteomes" id="UP001379600"/>
    </source>
</evidence>